<organism evidence="5 6">
    <name type="scientific">Cerrena zonata</name>
    <dbReference type="NCBI Taxonomy" id="2478898"/>
    <lineage>
        <taxon>Eukaryota</taxon>
        <taxon>Fungi</taxon>
        <taxon>Dikarya</taxon>
        <taxon>Basidiomycota</taxon>
        <taxon>Agaricomycotina</taxon>
        <taxon>Agaricomycetes</taxon>
        <taxon>Polyporales</taxon>
        <taxon>Cerrenaceae</taxon>
        <taxon>Cerrena</taxon>
    </lineage>
</organism>
<gene>
    <name evidence="5" type="ORF">QCA50_011151</name>
</gene>
<feature type="compositionally biased region" description="Basic and acidic residues" evidence="2">
    <location>
        <begin position="432"/>
        <end position="447"/>
    </location>
</feature>
<evidence type="ECO:0000259" key="4">
    <source>
        <dbReference type="PROSITE" id="PS51846"/>
    </source>
</evidence>
<dbReference type="PANTHER" id="PTHR12064">
    <property type="entry name" value="METAL TRANSPORTER CNNM"/>
    <property type="match status" value="1"/>
</dbReference>
<feature type="transmembrane region" description="Helical" evidence="3">
    <location>
        <begin position="118"/>
        <end position="138"/>
    </location>
</feature>
<keyword evidence="1 3" id="KW-1133">Transmembrane helix</keyword>
<keyword evidence="1 3" id="KW-0472">Membrane</keyword>
<evidence type="ECO:0000256" key="3">
    <source>
        <dbReference type="SAM" id="Phobius"/>
    </source>
</evidence>
<proteinExistence type="predicted"/>
<dbReference type="AlphaFoldDB" id="A0AAW0G3T5"/>
<evidence type="ECO:0000256" key="2">
    <source>
        <dbReference type="SAM" id="MobiDB-lite"/>
    </source>
</evidence>
<dbReference type="PANTHER" id="PTHR12064:SF90">
    <property type="entry name" value="CNNM TRANSMEMBRANE DOMAIN-CONTAINING PROTEIN"/>
    <property type="match status" value="1"/>
</dbReference>
<comment type="caution">
    <text evidence="5">The sequence shown here is derived from an EMBL/GenBank/DDBJ whole genome shotgun (WGS) entry which is preliminary data.</text>
</comment>
<feature type="compositionally biased region" description="Basic and acidic residues" evidence="2">
    <location>
        <begin position="457"/>
        <end position="472"/>
    </location>
</feature>
<dbReference type="Pfam" id="PF01595">
    <property type="entry name" value="CNNM"/>
    <property type="match status" value="1"/>
</dbReference>
<keyword evidence="6" id="KW-1185">Reference proteome</keyword>
<dbReference type="PROSITE" id="PS51846">
    <property type="entry name" value="CNNM"/>
    <property type="match status" value="1"/>
</dbReference>
<dbReference type="Gene3D" id="3.10.580.10">
    <property type="entry name" value="CBS-domain"/>
    <property type="match status" value="2"/>
</dbReference>
<feature type="compositionally biased region" description="Polar residues" evidence="2">
    <location>
        <begin position="606"/>
        <end position="615"/>
    </location>
</feature>
<feature type="transmembrane region" description="Helical" evidence="3">
    <location>
        <begin position="171"/>
        <end position="195"/>
    </location>
</feature>
<dbReference type="GO" id="GO:0016020">
    <property type="term" value="C:membrane"/>
    <property type="evidence" value="ECO:0007669"/>
    <property type="project" value="UniProtKB-UniRule"/>
</dbReference>
<dbReference type="GO" id="GO:0005737">
    <property type="term" value="C:cytoplasm"/>
    <property type="evidence" value="ECO:0007669"/>
    <property type="project" value="TreeGrafter"/>
</dbReference>
<feature type="compositionally biased region" description="Basic and acidic residues" evidence="2">
    <location>
        <begin position="482"/>
        <end position="495"/>
    </location>
</feature>
<evidence type="ECO:0000256" key="1">
    <source>
        <dbReference type="PROSITE-ProRule" id="PRU01193"/>
    </source>
</evidence>
<dbReference type="InterPro" id="IPR002550">
    <property type="entry name" value="CNNM"/>
</dbReference>
<dbReference type="InterPro" id="IPR045095">
    <property type="entry name" value="ACDP"/>
</dbReference>
<feature type="compositionally biased region" description="Polar residues" evidence="2">
    <location>
        <begin position="578"/>
        <end position="599"/>
    </location>
</feature>
<dbReference type="EMBL" id="JASBNA010000019">
    <property type="protein sequence ID" value="KAK7685805.1"/>
    <property type="molecule type" value="Genomic_DNA"/>
</dbReference>
<feature type="transmembrane region" description="Helical" evidence="3">
    <location>
        <begin position="60"/>
        <end position="83"/>
    </location>
</feature>
<dbReference type="Proteomes" id="UP001385951">
    <property type="component" value="Unassembled WGS sequence"/>
</dbReference>
<dbReference type="GO" id="GO:0030026">
    <property type="term" value="P:intracellular manganese ion homeostasis"/>
    <property type="evidence" value="ECO:0007669"/>
    <property type="project" value="TreeGrafter"/>
</dbReference>
<evidence type="ECO:0000313" key="6">
    <source>
        <dbReference type="Proteomes" id="UP001385951"/>
    </source>
</evidence>
<sequence length="651" mass="72334">MPAISLSHGYGSRSARYITPALSAVLTSVFKFARSFLDNVPTSEGHIYKRKEDLPKNQKIAFGVLIPVLVLLSGVFAGLMLGYMSLDETQLHVLSQSGTPKQREYAKKIMPVRKNGHLLLITLILANMIVNETLPIIADPVLGGGPQGVVVSTILIVIFSEIIPQSICTRYGLAIGATMAFPVQILIYALGIISWPVAKFMELLLGEHHGIMYRRAELKELIALHATTGQLGGDLKADTVNIIGATLDLQEKVVQQSMTPSHEVFMLSINDKLDRDTMKRIYESGHSRVPIYDEVDVQVITEDEEAKKLDPEMPMKTAKVKKIVGLLLVKQCLMLNPQDATPIKSLRLNHVISVPMNLPLLQMLDRFQEGRSHMVIVSRHSEEEAQIVKNEVKKGLRQRLKERVGIDSSDSSSSSSDESEEESGGEEEEKEDKEKNKDASMKSDVKRIFGKKRKQRKSLEKEKEVDVEKGGSEEGEATTETPVEKSKDVQSEGTKRITWERITRLGREQAIPDDAVPPKEGVKEFLRSFDPAVMPLGIITLEDVLEELIGEEIMDEFDTDNQARLSHYNPDTKRKLSHNTPTELDQLQHSPTEDLQMQASPKPDTPDTSEGSPDQSPRGRSLFPSIALVRGIKKGAKGGTKDTKRQNSGPF</sequence>
<feature type="region of interest" description="Disordered" evidence="2">
    <location>
        <begin position="399"/>
        <end position="495"/>
    </location>
</feature>
<dbReference type="SUPFAM" id="SSF54631">
    <property type="entry name" value="CBS-domain pair"/>
    <property type="match status" value="1"/>
</dbReference>
<feature type="region of interest" description="Disordered" evidence="2">
    <location>
        <begin position="555"/>
        <end position="651"/>
    </location>
</feature>
<keyword evidence="1 3" id="KW-0812">Transmembrane</keyword>
<dbReference type="InterPro" id="IPR046342">
    <property type="entry name" value="CBS_dom_sf"/>
</dbReference>
<accession>A0AAW0G3T5</accession>
<dbReference type="GO" id="GO:0010960">
    <property type="term" value="P:magnesium ion homeostasis"/>
    <property type="evidence" value="ECO:0007669"/>
    <property type="project" value="InterPro"/>
</dbReference>
<reference evidence="5 6" key="1">
    <citation type="submission" date="2022-09" db="EMBL/GenBank/DDBJ databases">
        <authorList>
            <person name="Palmer J.M."/>
        </authorList>
    </citation>
    <scope>NUCLEOTIDE SEQUENCE [LARGE SCALE GENOMIC DNA]</scope>
    <source>
        <strain evidence="5 6">DSM 7382</strain>
    </source>
</reference>
<feature type="compositionally biased region" description="Low complexity" evidence="2">
    <location>
        <begin position="407"/>
        <end position="416"/>
    </location>
</feature>
<feature type="domain" description="CNNM transmembrane" evidence="4">
    <location>
        <begin position="55"/>
        <end position="235"/>
    </location>
</feature>
<evidence type="ECO:0000313" key="5">
    <source>
        <dbReference type="EMBL" id="KAK7685805.1"/>
    </source>
</evidence>
<protein>
    <recommendedName>
        <fullName evidence="4">CNNM transmembrane domain-containing protein</fullName>
    </recommendedName>
</protein>
<feature type="compositionally biased region" description="Acidic residues" evidence="2">
    <location>
        <begin position="417"/>
        <end position="431"/>
    </location>
</feature>
<feature type="transmembrane region" description="Helical" evidence="3">
    <location>
        <begin position="144"/>
        <end position="164"/>
    </location>
</feature>
<name>A0AAW0G3T5_9APHY</name>